<dbReference type="Pfam" id="PF07992">
    <property type="entry name" value="Pyr_redox_2"/>
    <property type="match status" value="1"/>
</dbReference>
<accession>A0A368KQV1</accession>
<gene>
    <name evidence="2" type="ORF">DTL42_12025</name>
</gene>
<comment type="caution">
    <text evidence="2">The sequence shown here is derived from an EMBL/GenBank/DDBJ whole genome shotgun (WGS) entry which is preliminary data.</text>
</comment>
<organism evidence="2 3">
    <name type="scientific">Bremerella cremea</name>
    <dbReference type="NCBI Taxonomy" id="1031537"/>
    <lineage>
        <taxon>Bacteria</taxon>
        <taxon>Pseudomonadati</taxon>
        <taxon>Planctomycetota</taxon>
        <taxon>Planctomycetia</taxon>
        <taxon>Pirellulales</taxon>
        <taxon>Pirellulaceae</taxon>
        <taxon>Bremerella</taxon>
    </lineage>
</organism>
<evidence type="ECO:0000259" key="1">
    <source>
        <dbReference type="Pfam" id="PF07992"/>
    </source>
</evidence>
<dbReference type="SUPFAM" id="SSF51905">
    <property type="entry name" value="FAD/NAD(P)-binding domain"/>
    <property type="match status" value="1"/>
</dbReference>
<dbReference type="PRINTS" id="PR00411">
    <property type="entry name" value="PNDRDTASEI"/>
</dbReference>
<evidence type="ECO:0000313" key="2">
    <source>
        <dbReference type="EMBL" id="RCS49258.1"/>
    </source>
</evidence>
<dbReference type="GO" id="GO:0016491">
    <property type="term" value="F:oxidoreductase activity"/>
    <property type="evidence" value="ECO:0007669"/>
    <property type="project" value="InterPro"/>
</dbReference>
<reference evidence="2 3" key="1">
    <citation type="submission" date="2018-07" db="EMBL/GenBank/DDBJ databases">
        <title>Comparative genomes isolates from brazilian mangrove.</title>
        <authorList>
            <person name="De Araujo J.E."/>
            <person name="Taketani R.G."/>
            <person name="Silva M.C.P."/>
            <person name="Lourenco M.V."/>
            <person name="Oliveira V.M."/>
            <person name="Andreote F.D."/>
        </authorList>
    </citation>
    <scope>NUCLEOTIDE SEQUENCE [LARGE SCALE GENOMIC DNA]</scope>
    <source>
        <strain evidence="2 3">HEX PRIS-MGV</strain>
    </source>
</reference>
<dbReference type="Gene3D" id="3.40.50.720">
    <property type="entry name" value="NAD(P)-binding Rossmann-like Domain"/>
    <property type="match status" value="1"/>
</dbReference>
<evidence type="ECO:0000313" key="3">
    <source>
        <dbReference type="Proteomes" id="UP000253562"/>
    </source>
</evidence>
<proteinExistence type="predicted"/>
<sequence length="450" mass="49673">MRGIFLIIGASERFRLQSFITEHLSAKLSWMAVDTPARIVIVGAGPIGIEAALYARFLGYEVTIFDSQEVGSHLLQWGRVPMFTPFGMNSTPLGLSALAAQDEGYSAPAEDAILTGSEFVEQYLLPLAETDLVVDGLKLQHEVISIARKSHLKHDYASLDSRGNAPFETLVRDAEGREHLFESEIVLDCSGAQGEPNYLGGGGNPALGELEARAHFRFGVIDASGTDREQFANQQVLVIGSDDTAATNICELSQLARESLETHVTWLTQQELPSGQPDPLAIDQNDPYPSRRRVLEQANQLAGHEDGHIDHWPETQVQSVHYEPQNDHFHVTLSGKHEGVHTFDRVLVNVGYRPNLRMLRELQVATCCISEAPRNLAVKLAAKEDAAACQIDATTLFHPEPNFYILGAKSYGRRSDFVLATGFEQIRQVFAVIGDRENLNLYAKPMTKSE</sequence>
<dbReference type="PRINTS" id="PR00368">
    <property type="entry name" value="FADPNR"/>
</dbReference>
<dbReference type="Proteomes" id="UP000253562">
    <property type="component" value="Unassembled WGS sequence"/>
</dbReference>
<protein>
    <recommendedName>
        <fullName evidence="1">FAD/NAD(P)-binding domain-containing protein</fullName>
    </recommendedName>
</protein>
<dbReference type="InterPro" id="IPR036188">
    <property type="entry name" value="FAD/NAD-bd_sf"/>
</dbReference>
<dbReference type="Gene3D" id="3.50.50.60">
    <property type="entry name" value="FAD/NAD(P)-binding domain"/>
    <property type="match status" value="1"/>
</dbReference>
<dbReference type="AlphaFoldDB" id="A0A368KQV1"/>
<name>A0A368KQV1_9BACT</name>
<dbReference type="InterPro" id="IPR023753">
    <property type="entry name" value="FAD/NAD-binding_dom"/>
</dbReference>
<dbReference type="EMBL" id="QPEX01000024">
    <property type="protein sequence ID" value="RCS49258.1"/>
    <property type="molecule type" value="Genomic_DNA"/>
</dbReference>
<feature type="domain" description="FAD/NAD(P)-binding" evidence="1">
    <location>
        <begin position="18"/>
        <end position="67"/>
    </location>
</feature>